<dbReference type="InterPro" id="IPR036514">
    <property type="entry name" value="SGNH_hydro_sf"/>
</dbReference>
<evidence type="ECO:0000256" key="1">
    <source>
        <dbReference type="SAM" id="MobiDB-lite"/>
    </source>
</evidence>
<dbReference type="PANTHER" id="PTHR37981">
    <property type="entry name" value="LIPASE 2"/>
    <property type="match status" value="1"/>
</dbReference>
<sequence>MTRGWHQFSIGVSTSGEPQASGTTDLIEGIKGKVQDPTNGIYWIGYNKFFDATTNDCDKVTWALPRLRNKQYLTKERRQAMNDLVDLVKTKIKAVVNKAGPQVVFVDWSADVDAIKGRYCEPGIDESWKDGHGVSENREETAYYEWGTTKDDDDSDDKSHDELRRRQDITQAPNTPIGDMTFEGAIANFIIQGKADDLDTYTNTQEDLGVNITGSFLPDAYGRIFHVTKYGNSIMAKNIINAITNEQAKLMNMPAITTTVGRKVAAATAEPTSSAPPAPKASLQCHDTANDKGGVARDAAVKAVKDFCGQETSPKRYNKGIQNDLTLTVANTKDASKGIKDAPDCEKRFTALVIDACDANDPSNLFNYKWGATYTMTDAWQYTMDIAPDTADTDNCDVSYKLLDDYFEIRGKNFPPSLGADGAGLKKQLDGCGGATSITNWHFEATPYDTVYQWCAHGHTLMGQKTCIGHAVVTAGGSTTGNCHGAG</sequence>
<evidence type="ECO:0000313" key="3">
    <source>
        <dbReference type="Proteomes" id="UP000192927"/>
    </source>
</evidence>
<name>A0A1W5D298_9LECA</name>
<feature type="compositionally biased region" description="Polar residues" evidence="1">
    <location>
        <begin position="10"/>
        <end position="24"/>
    </location>
</feature>
<dbReference type="InterPro" id="IPR037460">
    <property type="entry name" value="SEST-like"/>
</dbReference>
<keyword evidence="3" id="KW-1185">Reference proteome</keyword>
<proteinExistence type="predicted"/>
<dbReference type="GO" id="GO:0016788">
    <property type="term" value="F:hydrolase activity, acting on ester bonds"/>
    <property type="evidence" value="ECO:0007669"/>
    <property type="project" value="InterPro"/>
</dbReference>
<feature type="compositionally biased region" description="Basic and acidic residues" evidence="1">
    <location>
        <begin position="157"/>
        <end position="168"/>
    </location>
</feature>
<organism evidence="2 3">
    <name type="scientific">Lasallia pustulata</name>
    <dbReference type="NCBI Taxonomy" id="136370"/>
    <lineage>
        <taxon>Eukaryota</taxon>
        <taxon>Fungi</taxon>
        <taxon>Dikarya</taxon>
        <taxon>Ascomycota</taxon>
        <taxon>Pezizomycotina</taxon>
        <taxon>Lecanoromycetes</taxon>
        <taxon>OSLEUM clade</taxon>
        <taxon>Umbilicariomycetidae</taxon>
        <taxon>Umbilicariales</taxon>
        <taxon>Umbilicariaceae</taxon>
        <taxon>Lasallia</taxon>
    </lineage>
</organism>
<feature type="region of interest" description="Disordered" evidence="1">
    <location>
        <begin position="143"/>
        <end position="177"/>
    </location>
</feature>
<dbReference type="SUPFAM" id="SSF52266">
    <property type="entry name" value="SGNH hydrolase"/>
    <property type="match status" value="1"/>
</dbReference>
<dbReference type="GO" id="GO:0006629">
    <property type="term" value="P:lipid metabolic process"/>
    <property type="evidence" value="ECO:0007669"/>
    <property type="project" value="TreeGrafter"/>
</dbReference>
<evidence type="ECO:0000313" key="2">
    <source>
        <dbReference type="EMBL" id="SLM37253.1"/>
    </source>
</evidence>
<feature type="region of interest" description="Disordered" evidence="1">
    <location>
        <begin position="1"/>
        <end position="24"/>
    </location>
</feature>
<reference evidence="3" key="1">
    <citation type="submission" date="2017-03" db="EMBL/GenBank/DDBJ databases">
        <authorList>
            <person name="Sharma R."/>
            <person name="Thines M."/>
        </authorList>
    </citation>
    <scope>NUCLEOTIDE SEQUENCE [LARGE SCALE GENOMIC DNA]</scope>
</reference>
<protein>
    <submittedName>
        <fullName evidence="2">SGNH hydrolase-type esterase domain</fullName>
    </submittedName>
</protein>
<dbReference type="EMBL" id="FWEW01001463">
    <property type="protein sequence ID" value="SLM37253.1"/>
    <property type="molecule type" value="Genomic_DNA"/>
</dbReference>
<dbReference type="AlphaFoldDB" id="A0A1W5D298"/>
<dbReference type="Pfam" id="PF18647">
    <property type="entry name" value="Fungal_lectin_2"/>
    <property type="match status" value="1"/>
</dbReference>
<dbReference type="Gene3D" id="3.40.50.1110">
    <property type="entry name" value="SGNH hydrolase"/>
    <property type="match status" value="1"/>
</dbReference>
<dbReference type="PANTHER" id="PTHR37981:SF1">
    <property type="entry name" value="SGNH HYDROLASE-TYPE ESTERASE DOMAIN-CONTAINING PROTEIN"/>
    <property type="match status" value="1"/>
</dbReference>
<dbReference type="Proteomes" id="UP000192927">
    <property type="component" value="Unassembled WGS sequence"/>
</dbReference>
<keyword evidence="2" id="KW-0378">Hydrolase</keyword>
<accession>A0A1W5D298</accession>